<organism evidence="1 2">
    <name type="scientific">Actinomadura algeriensis</name>
    <dbReference type="NCBI Taxonomy" id="1679523"/>
    <lineage>
        <taxon>Bacteria</taxon>
        <taxon>Bacillati</taxon>
        <taxon>Actinomycetota</taxon>
        <taxon>Actinomycetes</taxon>
        <taxon>Streptosporangiales</taxon>
        <taxon>Thermomonosporaceae</taxon>
        <taxon>Actinomadura</taxon>
    </lineage>
</organism>
<accession>A0ABR9K4Y1</accession>
<dbReference type="SUPFAM" id="SSF52047">
    <property type="entry name" value="RNI-like"/>
    <property type="match status" value="1"/>
</dbReference>
<keyword evidence="2" id="KW-1185">Reference proteome</keyword>
<dbReference type="EMBL" id="JADBDZ010000001">
    <property type="protein sequence ID" value="MBE1537894.1"/>
    <property type="molecule type" value="Genomic_DNA"/>
</dbReference>
<dbReference type="InterPro" id="IPR001611">
    <property type="entry name" value="Leu-rich_rpt"/>
</dbReference>
<dbReference type="NCBIfam" id="NF038076">
    <property type="entry name" value="fam_STM4015"/>
    <property type="match status" value="1"/>
</dbReference>
<evidence type="ECO:0008006" key="3">
    <source>
        <dbReference type="Google" id="ProtNLM"/>
    </source>
</evidence>
<evidence type="ECO:0000313" key="1">
    <source>
        <dbReference type="EMBL" id="MBE1537894.1"/>
    </source>
</evidence>
<dbReference type="Gene3D" id="3.80.10.10">
    <property type="entry name" value="Ribonuclease Inhibitor"/>
    <property type="match status" value="1"/>
</dbReference>
<protein>
    <recommendedName>
        <fullName evidence="3">Leucine-rich repeat domain-containing protein</fullName>
    </recommendedName>
</protein>
<dbReference type="Proteomes" id="UP000627838">
    <property type="component" value="Unassembled WGS sequence"/>
</dbReference>
<proteinExistence type="predicted"/>
<reference evidence="1 2" key="1">
    <citation type="submission" date="2020-10" db="EMBL/GenBank/DDBJ databases">
        <title>Sequencing the genomes of 1000 actinobacteria strains.</title>
        <authorList>
            <person name="Klenk H.-P."/>
        </authorList>
    </citation>
    <scope>NUCLEOTIDE SEQUENCE [LARGE SCALE GENOMIC DNA]</scope>
    <source>
        <strain evidence="1 2">DSM 46744</strain>
    </source>
</reference>
<dbReference type="InterPro" id="IPR047722">
    <property type="entry name" value="STM4015-like"/>
</dbReference>
<dbReference type="Pfam" id="PF13516">
    <property type="entry name" value="LRR_6"/>
    <property type="match status" value="1"/>
</dbReference>
<evidence type="ECO:0000313" key="2">
    <source>
        <dbReference type="Proteomes" id="UP000627838"/>
    </source>
</evidence>
<gene>
    <name evidence="1" type="ORF">H4W34_007727</name>
</gene>
<dbReference type="RefSeq" id="WP_192763681.1">
    <property type="nucleotide sequence ID" value="NZ_JADBDZ010000001.1"/>
</dbReference>
<dbReference type="InterPro" id="IPR032675">
    <property type="entry name" value="LRR_dom_sf"/>
</dbReference>
<comment type="caution">
    <text evidence="1">The sequence shown here is derived from an EMBL/GenBank/DDBJ whole genome shotgun (WGS) entry which is preliminary data.</text>
</comment>
<name>A0ABR9K4Y1_9ACTN</name>
<sequence length="302" mass="32654">MRENEGGQERPGGEVEEPFGFWRGGGAHERVATGFEETPFGEVWERFLESVDTTNVGALTIGYWGADYDTHFVYPVPLLVEAAASFPNLRSIFLGDIEAGQSEISWINHGDITPLLEAFPALERLKVRGADGLVLEPVKHESLRVLRFESGGLPAGVVRAVAGSDLPKLADLGLWLGDEAYGGDSAVDDLAPILSGERLPSLRHLALDDSQFQDEIAEAVASAPVVARLATLSLAMGTLTDRGAEALLSGQPLTHLRKLDLSYHYLSEPMMARVCAALPGVEVDLDDQQEPDEGEFYVEVAE</sequence>